<organism evidence="2 3">
    <name type="scientific">Peloplasma aerotolerans</name>
    <dbReference type="NCBI Taxonomy" id="3044389"/>
    <lineage>
        <taxon>Bacteria</taxon>
        <taxon>Bacillati</taxon>
        <taxon>Mycoplasmatota</taxon>
        <taxon>Mollicutes</taxon>
        <taxon>Acholeplasmatales</taxon>
        <taxon>Acholeplasmataceae</taxon>
        <taxon>Peloplasma</taxon>
    </lineage>
</organism>
<proteinExistence type="predicted"/>
<accession>A0AAW6UBB1</accession>
<dbReference type="RefSeq" id="WP_282840135.1">
    <property type="nucleotide sequence ID" value="NZ_JASCXW010000045.1"/>
</dbReference>
<dbReference type="AlphaFoldDB" id="A0AAW6UBB1"/>
<dbReference type="EMBL" id="JASCXW010000045">
    <property type="protein sequence ID" value="MDI6453687.1"/>
    <property type="molecule type" value="Genomic_DNA"/>
</dbReference>
<feature type="transmembrane region" description="Helical" evidence="1">
    <location>
        <begin position="22"/>
        <end position="43"/>
    </location>
</feature>
<keyword evidence="1" id="KW-0812">Transmembrane</keyword>
<sequence length="76" mass="8532">MASISTFIRLILLPNPFEEIEFGFLINLLIAEPLFHILAFSIVGKFYNRGDAPTLGSFMYLVAYWGLILLAQGILP</sequence>
<protein>
    <submittedName>
        <fullName evidence="2">Uncharacterized protein</fullName>
    </submittedName>
</protein>
<gene>
    <name evidence="2" type="ORF">QJ521_08930</name>
</gene>
<keyword evidence="1" id="KW-1133">Transmembrane helix</keyword>
<evidence type="ECO:0000313" key="2">
    <source>
        <dbReference type="EMBL" id="MDI6453687.1"/>
    </source>
</evidence>
<keyword evidence="1" id="KW-0472">Membrane</keyword>
<evidence type="ECO:0000256" key="1">
    <source>
        <dbReference type="SAM" id="Phobius"/>
    </source>
</evidence>
<evidence type="ECO:0000313" key="3">
    <source>
        <dbReference type="Proteomes" id="UP001431532"/>
    </source>
</evidence>
<reference evidence="2" key="1">
    <citation type="submission" date="2023-05" db="EMBL/GenBank/DDBJ databases">
        <title>Mariniplasma microaerophilum sp. nov., a novel anaerobic mollicute isolated from terrestrial mud volcano, Taman Peninsula, Russia.</title>
        <authorList>
            <person name="Khomyakova M.A."/>
            <person name="Merkel A.Y."/>
            <person name="Slobodkin A.I."/>
        </authorList>
    </citation>
    <scope>NUCLEOTIDE SEQUENCE</scope>
    <source>
        <strain evidence="2">M4Ah</strain>
    </source>
</reference>
<dbReference type="Proteomes" id="UP001431532">
    <property type="component" value="Unassembled WGS sequence"/>
</dbReference>
<keyword evidence="3" id="KW-1185">Reference proteome</keyword>
<comment type="caution">
    <text evidence="2">The sequence shown here is derived from an EMBL/GenBank/DDBJ whole genome shotgun (WGS) entry which is preliminary data.</text>
</comment>
<name>A0AAW6UBB1_9MOLU</name>
<feature type="transmembrane region" description="Helical" evidence="1">
    <location>
        <begin position="55"/>
        <end position="75"/>
    </location>
</feature>